<evidence type="ECO:0000256" key="1">
    <source>
        <dbReference type="SAM" id="MobiDB-lite"/>
    </source>
</evidence>
<dbReference type="AlphaFoldDB" id="A0A0D0AN84"/>
<name>A0A0D0AN84_9AGAM</name>
<dbReference type="EMBL" id="KN835594">
    <property type="protein sequence ID" value="KIK35722.1"/>
    <property type="molecule type" value="Genomic_DNA"/>
</dbReference>
<sequence length="154" mass="17293">MHHHRLSKRHAQMVSLSSPPASSVDLAEDEERVEIITSFSVECASWKILCAHTMERFDHKNLYARVLRQCNGDLLKFKPPQQYTASPTLPSRTPFPKISISKSLSGPYSNRLSSTTSARRYVPVYSRSPSAVLLTQVQDTNCEANMGTTQNKVL</sequence>
<gene>
    <name evidence="2" type="ORF">CY34DRAFT_16850</name>
</gene>
<reference evidence="3" key="2">
    <citation type="submission" date="2015-01" db="EMBL/GenBank/DDBJ databases">
        <title>Evolutionary Origins and Diversification of the Mycorrhizal Mutualists.</title>
        <authorList>
            <consortium name="DOE Joint Genome Institute"/>
            <consortium name="Mycorrhizal Genomics Consortium"/>
            <person name="Kohler A."/>
            <person name="Kuo A."/>
            <person name="Nagy L.G."/>
            <person name="Floudas D."/>
            <person name="Copeland A."/>
            <person name="Barry K.W."/>
            <person name="Cichocki N."/>
            <person name="Veneault-Fourrey C."/>
            <person name="LaButti K."/>
            <person name="Lindquist E.A."/>
            <person name="Lipzen A."/>
            <person name="Lundell T."/>
            <person name="Morin E."/>
            <person name="Murat C."/>
            <person name="Riley R."/>
            <person name="Ohm R."/>
            <person name="Sun H."/>
            <person name="Tunlid A."/>
            <person name="Henrissat B."/>
            <person name="Grigoriev I.V."/>
            <person name="Hibbett D.S."/>
            <person name="Martin F."/>
        </authorList>
    </citation>
    <scope>NUCLEOTIDE SEQUENCE [LARGE SCALE GENOMIC DNA]</scope>
    <source>
        <strain evidence="3">UH-Slu-Lm8-n1</strain>
    </source>
</reference>
<reference evidence="2 3" key="1">
    <citation type="submission" date="2014-04" db="EMBL/GenBank/DDBJ databases">
        <authorList>
            <consortium name="DOE Joint Genome Institute"/>
            <person name="Kuo A."/>
            <person name="Ruytinx J."/>
            <person name="Rineau F."/>
            <person name="Colpaert J."/>
            <person name="Kohler A."/>
            <person name="Nagy L.G."/>
            <person name="Floudas D."/>
            <person name="Copeland A."/>
            <person name="Barry K.W."/>
            <person name="Cichocki N."/>
            <person name="Veneault-Fourrey C."/>
            <person name="LaButti K."/>
            <person name="Lindquist E.A."/>
            <person name="Lipzen A."/>
            <person name="Lundell T."/>
            <person name="Morin E."/>
            <person name="Murat C."/>
            <person name="Sun H."/>
            <person name="Tunlid A."/>
            <person name="Henrissat B."/>
            <person name="Grigoriev I.V."/>
            <person name="Hibbett D.S."/>
            <person name="Martin F."/>
            <person name="Nordberg H.P."/>
            <person name="Cantor M.N."/>
            <person name="Hua S.X."/>
        </authorList>
    </citation>
    <scope>NUCLEOTIDE SEQUENCE [LARGE SCALE GENOMIC DNA]</scope>
    <source>
        <strain evidence="2 3">UH-Slu-Lm8-n1</strain>
    </source>
</reference>
<dbReference type="InParanoid" id="A0A0D0AN84"/>
<keyword evidence="3" id="KW-1185">Reference proteome</keyword>
<evidence type="ECO:0000313" key="3">
    <source>
        <dbReference type="Proteomes" id="UP000054485"/>
    </source>
</evidence>
<dbReference type="Proteomes" id="UP000054485">
    <property type="component" value="Unassembled WGS sequence"/>
</dbReference>
<feature type="region of interest" description="Disordered" evidence="1">
    <location>
        <begin position="1"/>
        <end position="25"/>
    </location>
</feature>
<proteinExistence type="predicted"/>
<organism evidence="2 3">
    <name type="scientific">Suillus luteus UH-Slu-Lm8-n1</name>
    <dbReference type="NCBI Taxonomy" id="930992"/>
    <lineage>
        <taxon>Eukaryota</taxon>
        <taxon>Fungi</taxon>
        <taxon>Dikarya</taxon>
        <taxon>Basidiomycota</taxon>
        <taxon>Agaricomycotina</taxon>
        <taxon>Agaricomycetes</taxon>
        <taxon>Agaricomycetidae</taxon>
        <taxon>Boletales</taxon>
        <taxon>Suillineae</taxon>
        <taxon>Suillaceae</taxon>
        <taxon>Suillus</taxon>
    </lineage>
</organism>
<dbReference type="HOGENOM" id="CLU_1705414_0_0_1"/>
<evidence type="ECO:0000313" key="2">
    <source>
        <dbReference type="EMBL" id="KIK35722.1"/>
    </source>
</evidence>
<feature type="compositionally biased region" description="Basic residues" evidence="1">
    <location>
        <begin position="1"/>
        <end position="11"/>
    </location>
</feature>
<accession>A0A0D0AN84</accession>
<protein>
    <submittedName>
        <fullName evidence="2">Uncharacterized protein</fullName>
    </submittedName>
</protein>